<dbReference type="Proteomes" id="UP000316079">
    <property type="component" value="Unassembled WGS sequence"/>
</dbReference>
<keyword evidence="8" id="KW-0812">Transmembrane</keyword>
<dbReference type="InterPro" id="IPR036116">
    <property type="entry name" value="FN3_sf"/>
</dbReference>
<evidence type="ECO:0000256" key="8">
    <source>
        <dbReference type="SAM" id="Phobius"/>
    </source>
</evidence>
<evidence type="ECO:0000313" key="12">
    <source>
        <dbReference type="Proteomes" id="UP000316079"/>
    </source>
</evidence>
<evidence type="ECO:0000256" key="1">
    <source>
        <dbReference type="ARBA" id="ARBA00004236"/>
    </source>
</evidence>
<feature type="transmembrane region" description="Helical" evidence="8">
    <location>
        <begin position="269"/>
        <end position="291"/>
    </location>
</feature>
<dbReference type="Gene3D" id="2.60.40.10">
    <property type="entry name" value="Immunoglobulins"/>
    <property type="match status" value="3"/>
</dbReference>
<organism evidence="11 12">
    <name type="scientific">Danionella cerebrum</name>
    <dbReference type="NCBI Taxonomy" id="2873325"/>
    <lineage>
        <taxon>Eukaryota</taxon>
        <taxon>Metazoa</taxon>
        <taxon>Chordata</taxon>
        <taxon>Craniata</taxon>
        <taxon>Vertebrata</taxon>
        <taxon>Euteleostomi</taxon>
        <taxon>Actinopterygii</taxon>
        <taxon>Neopterygii</taxon>
        <taxon>Teleostei</taxon>
        <taxon>Ostariophysi</taxon>
        <taxon>Cypriniformes</taxon>
        <taxon>Danionidae</taxon>
        <taxon>Danioninae</taxon>
        <taxon>Danionella</taxon>
    </lineage>
</organism>
<dbReference type="GO" id="GO:0005886">
    <property type="term" value="C:plasma membrane"/>
    <property type="evidence" value="ECO:0007669"/>
    <property type="project" value="UniProtKB-SubCell"/>
</dbReference>
<evidence type="ECO:0000256" key="3">
    <source>
        <dbReference type="ARBA" id="ARBA00022737"/>
    </source>
</evidence>
<accession>A0A553PYH9</accession>
<keyword evidence="12" id="KW-1185">Reference proteome</keyword>
<evidence type="ECO:0000256" key="2">
    <source>
        <dbReference type="ARBA" id="ARBA00022475"/>
    </source>
</evidence>
<name>A0A553PYH9_9TELE</name>
<dbReference type="InterPro" id="IPR050964">
    <property type="entry name" value="Striated_Muscle_Regulatory"/>
</dbReference>
<keyword evidence="2" id="KW-1003">Cell membrane</keyword>
<dbReference type="SUPFAM" id="SSF48726">
    <property type="entry name" value="Immunoglobulin"/>
    <property type="match status" value="1"/>
</dbReference>
<dbReference type="AlphaFoldDB" id="A0A553PYH9"/>
<dbReference type="SUPFAM" id="SSF49265">
    <property type="entry name" value="Fibronectin type III"/>
    <property type="match status" value="1"/>
</dbReference>
<dbReference type="PROSITE" id="PS50853">
    <property type="entry name" value="FN3"/>
    <property type="match status" value="2"/>
</dbReference>
<dbReference type="SMART" id="SM00408">
    <property type="entry name" value="IGc2"/>
    <property type="match status" value="1"/>
</dbReference>
<proteinExistence type="predicted"/>
<dbReference type="Pfam" id="PF13927">
    <property type="entry name" value="Ig_3"/>
    <property type="match status" value="1"/>
</dbReference>
<dbReference type="PANTHER" id="PTHR13817:SF166">
    <property type="entry name" value="NEURONAL IGCAM-RELATED"/>
    <property type="match status" value="1"/>
</dbReference>
<keyword evidence="3" id="KW-0677">Repeat</keyword>
<evidence type="ECO:0008006" key="13">
    <source>
        <dbReference type="Google" id="ProtNLM"/>
    </source>
</evidence>
<evidence type="ECO:0000259" key="9">
    <source>
        <dbReference type="PROSITE" id="PS50835"/>
    </source>
</evidence>
<dbReference type="InterPro" id="IPR013783">
    <property type="entry name" value="Ig-like_fold"/>
</dbReference>
<dbReference type="PROSITE" id="PS50835">
    <property type="entry name" value="IG_LIKE"/>
    <property type="match status" value="1"/>
</dbReference>
<dbReference type="PANTHER" id="PTHR13817">
    <property type="entry name" value="TITIN"/>
    <property type="match status" value="1"/>
</dbReference>
<dbReference type="InterPro" id="IPR003599">
    <property type="entry name" value="Ig_sub"/>
</dbReference>
<comment type="subcellular location">
    <subcellularLocation>
        <location evidence="1">Cell membrane</location>
    </subcellularLocation>
</comment>
<dbReference type="InterPro" id="IPR003598">
    <property type="entry name" value="Ig_sub2"/>
</dbReference>
<keyword evidence="4 8" id="KW-0472">Membrane</keyword>
<keyword evidence="6" id="KW-0325">Glycoprotein</keyword>
<evidence type="ECO:0000256" key="5">
    <source>
        <dbReference type="ARBA" id="ARBA00023157"/>
    </source>
</evidence>
<dbReference type="InterPro" id="IPR007110">
    <property type="entry name" value="Ig-like_dom"/>
</dbReference>
<dbReference type="EMBL" id="SRMA01026541">
    <property type="protein sequence ID" value="TRY82731.1"/>
    <property type="molecule type" value="Genomic_DNA"/>
</dbReference>
<keyword evidence="7" id="KW-0393">Immunoglobulin domain</keyword>
<reference evidence="11 12" key="1">
    <citation type="journal article" date="2019" name="Sci. Data">
        <title>Hybrid genome assembly and annotation of Danionella translucida.</title>
        <authorList>
            <person name="Kadobianskyi M."/>
            <person name="Schulze L."/>
            <person name="Schuelke M."/>
            <person name="Judkewitz B."/>
        </authorList>
    </citation>
    <scope>NUCLEOTIDE SEQUENCE [LARGE SCALE GENOMIC DNA]</scope>
    <source>
        <strain evidence="11 12">Bolton</strain>
    </source>
</reference>
<dbReference type="STRING" id="623744.A0A553PYH9"/>
<feature type="domain" description="Fibronectin type-III" evidence="10">
    <location>
        <begin position="167"/>
        <end position="259"/>
    </location>
</feature>
<evidence type="ECO:0000259" key="10">
    <source>
        <dbReference type="PROSITE" id="PS50853"/>
    </source>
</evidence>
<comment type="caution">
    <text evidence="11">The sequence shown here is derived from an EMBL/GenBank/DDBJ whole genome shotgun (WGS) entry which is preliminary data.</text>
</comment>
<keyword evidence="5" id="KW-1015">Disulfide bond</keyword>
<dbReference type="Pfam" id="PF00041">
    <property type="entry name" value="fn3"/>
    <property type="match status" value="2"/>
</dbReference>
<feature type="domain" description="Ig-like" evidence="9">
    <location>
        <begin position="2"/>
        <end position="83"/>
    </location>
</feature>
<dbReference type="InterPro" id="IPR003961">
    <property type="entry name" value="FN3_dom"/>
</dbReference>
<sequence length="364" mass="40363">HPVVNLPQKALSILPGQNVSVFCNATGHPVPTIQWVRTDSQQKMKSEEDSTLVLENVMPSDGGFYSCIASNVVGTATEDFQLIILIHRTSLEDGGSSITHYILQWKKLSEDSWSQSAVENKYPLMIKGLEPYTEYLVRVAAKNSHFQGNFSKEYSVFTQSQWEPDSPVLSLSEKKLEKNSVSIPIKQLKAGLSPILHYVVRYKGNKENEEWTEDRIPGNSSRIHLKGLQYNADYQMEVYAVNHNGTSSPAKVNFTVPQPVSQPALGKGGVVGIVMFIFLMLMMSVDAFCCYTNHCGLLNFVARKLFRHKVPVMDEEANNSNGDMKLSGLTLPRGSIPKLQAPNGAANGVHTEVTCDKAPLTKFE</sequence>
<dbReference type="FunFam" id="2.60.40.10:FF:000005">
    <property type="entry name" value="Neuronal cell adhesion molecule"/>
    <property type="match status" value="1"/>
</dbReference>
<protein>
    <recommendedName>
        <fullName evidence="13">Ig-like domain-containing protein</fullName>
    </recommendedName>
</protein>
<dbReference type="CDD" id="cd00063">
    <property type="entry name" value="FN3"/>
    <property type="match status" value="2"/>
</dbReference>
<evidence type="ECO:0000313" key="11">
    <source>
        <dbReference type="EMBL" id="TRY82731.1"/>
    </source>
</evidence>
<dbReference type="SMART" id="SM00060">
    <property type="entry name" value="FN3"/>
    <property type="match status" value="2"/>
</dbReference>
<dbReference type="InterPro" id="IPR036179">
    <property type="entry name" value="Ig-like_dom_sf"/>
</dbReference>
<evidence type="ECO:0000256" key="6">
    <source>
        <dbReference type="ARBA" id="ARBA00023180"/>
    </source>
</evidence>
<dbReference type="SMART" id="SM00409">
    <property type="entry name" value="IG"/>
    <property type="match status" value="1"/>
</dbReference>
<evidence type="ECO:0000256" key="4">
    <source>
        <dbReference type="ARBA" id="ARBA00023136"/>
    </source>
</evidence>
<dbReference type="OrthoDB" id="504170at2759"/>
<evidence type="ECO:0000256" key="7">
    <source>
        <dbReference type="ARBA" id="ARBA00023319"/>
    </source>
</evidence>
<keyword evidence="8" id="KW-1133">Transmembrane helix</keyword>
<gene>
    <name evidence="11" type="ORF">DNTS_005488</name>
</gene>
<feature type="domain" description="Fibronectin type-III" evidence="10">
    <location>
        <begin position="68"/>
        <end position="161"/>
    </location>
</feature>
<feature type="non-terminal residue" evidence="11">
    <location>
        <position position="1"/>
    </location>
</feature>